<organism evidence="7 8">
    <name type="scientific">Xylocopilactobacillus apis</name>
    <dbReference type="NCBI Taxonomy" id="2932183"/>
    <lineage>
        <taxon>Bacteria</taxon>
        <taxon>Bacillati</taxon>
        <taxon>Bacillota</taxon>
        <taxon>Bacilli</taxon>
        <taxon>Lactobacillales</taxon>
        <taxon>Lactobacillaceae</taxon>
        <taxon>Xylocopilactobacillus</taxon>
    </lineage>
</organism>
<evidence type="ECO:0000259" key="6">
    <source>
        <dbReference type="Pfam" id="PF00155"/>
    </source>
</evidence>
<evidence type="ECO:0000313" key="8">
    <source>
        <dbReference type="Proteomes" id="UP001321804"/>
    </source>
</evidence>
<dbReference type="Gene3D" id="3.90.1150.10">
    <property type="entry name" value="Aspartate Aminotransferase, domain 1"/>
    <property type="match status" value="1"/>
</dbReference>
<dbReference type="PANTHER" id="PTHR43525:SF1">
    <property type="entry name" value="PROTEIN MALY"/>
    <property type="match status" value="1"/>
</dbReference>
<protein>
    <recommendedName>
        <fullName evidence="2">cysteine-S-conjugate beta-lyase</fullName>
        <ecNumber evidence="2">4.4.1.13</ecNumber>
    </recommendedName>
</protein>
<name>A0AAU9CZ21_9LACO</name>
<dbReference type="EMBL" id="AP026801">
    <property type="protein sequence ID" value="BDR55466.1"/>
    <property type="molecule type" value="Genomic_DNA"/>
</dbReference>
<dbReference type="InterPro" id="IPR015422">
    <property type="entry name" value="PyrdxlP-dep_Trfase_small"/>
</dbReference>
<evidence type="ECO:0000256" key="2">
    <source>
        <dbReference type="ARBA" id="ARBA00012224"/>
    </source>
</evidence>
<sequence length="397" mass="45550">MSKKYNFDQIVDRHHTNSSKWSLEAYKEKFNEPNIKYPCWVADMDFLCPPMVIDAVEKRANHGIYGYSSSNEPEIAYMGWAKRRFNWELKEEWILHTPGVVTAIRLAVQTFTHPGDQVLIQRPVYYPFSDAVEDNGRKLVSNSLVFKNGHYEINIADFEAKCADPNTKMFILCSPHNPIGRLWTKNELLKMLEICDKYHVFVVADEIHSDLVMPGHTHYVAANLDPKYAQNIMTCTAPSKTFNLAGLQFSNVIIENDAKRYDLDRAINNVGIGNPNPFAIVATTTAYNEGDEWLKEVLDYIEGNLNWVKDYLSKNLPQVKVYNHEATYLLWLDFRELKLTDQELEDVIFHEALVAMDAGTWFGPEGSGFMRFNLACPRSTVTGAFESIREALAKHNF</sequence>
<dbReference type="InterPro" id="IPR027619">
    <property type="entry name" value="C-S_lyase_PatB-like"/>
</dbReference>
<dbReference type="NCBIfam" id="TIGR04350">
    <property type="entry name" value="C_S_lyase_PatB"/>
    <property type="match status" value="1"/>
</dbReference>
<feature type="domain" description="Aminotransferase class I/classII large" evidence="6">
    <location>
        <begin position="47"/>
        <end position="388"/>
    </location>
</feature>
<dbReference type="SUPFAM" id="SSF53383">
    <property type="entry name" value="PLP-dependent transferases"/>
    <property type="match status" value="1"/>
</dbReference>
<comment type="cofactor">
    <cofactor evidence="1">
        <name>pyridoxal 5'-phosphate</name>
        <dbReference type="ChEBI" id="CHEBI:597326"/>
    </cofactor>
</comment>
<reference evidence="7 8" key="1">
    <citation type="journal article" date="2023" name="Microbiol. Spectr.">
        <title>Symbiosis of Carpenter Bees with Uncharacterized Lactic Acid Bacteria Showing NAD Auxotrophy.</title>
        <authorList>
            <person name="Kawasaki S."/>
            <person name="Ozawa K."/>
            <person name="Mori T."/>
            <person name="Yamamoto A."/>
            <person name="Ito M."/>
            <person name="Ohkuma M."/>
            <person name="Sakamoto M."/>
            <person name="Matsutani M."/>
        </authorList>
    </citation>
    <scope>NUCLEOTIDE SEQUENCE [LARGE SCALE GENOMIC DNA]</scope>
    <source>
        <strain evidence="7 8">KimC2</strain>
    </source>
</reference>
<dbReference type="InterPro" id="IPR051798">
    <property type="entry name" value="Class-II_PLP-Dep_Aminotrans"/>
</dbReference>
<evidence type="ECO:0000256" key="3">
    <source>
        <dbReference type="ARBA" id="ARBA00022898"/>
    </source>
</evidence>
<dbReference type="AlphaFoldDB" id="A0AAU9CZ21"/>
<dbReference type="InterPro" id="IPR015421">
    <property type="entry name" value="PyrdxlP-dep_Trfase_major"/>
</dbReference>
<dbReference type="Pfam" id="PF00155">
    <property type="entry name" value="Aminotran_1_2"/>
    <property type="match status" value="1"/>
</dbReference>
<dbReference type="GO" id="GO:0047804">
    <property type="term" value="F:cysteine-S-conjugate beta-lyase activity"/>
    <property type="evidence" value="ECO:0007669"/>
    <property type="project" value="UniProtKB-EC"/>
</dbReference>
<evidence type="ECO:0000256" key="5">
    <source>
        <dbReference type="ARBA" id="ARBA00037974"/>
    </source>
</evidence>
<dbReference type="RefSeq" id="WP_317696786.1">
    <property type="nucleotide sequence ID" value="NZ_AP026801.1"/>
</dbReference>
<dbReference type="Gene3D" id="3.40.640.10">
    <property type="entry name" value="Type I PLP-dependent aspartate aminotransferase-like (Major domain)"/>
    <property type="match status" value="1"/>
</dbReference>
<dbReference type="PANTHER" id="PTHR43525">
    <property type="entry name" value="PROTEIN MALY"/>
    <property type="match status" value="1"/>
</dbReference>
<comment type="similarity">
    <text evidence="5">Belongs to the class-II pyridoxal-phosphate-dependent aminotransferase family. MalY/PatB cystathionine beta-lyase subfamily.</text>
</comment>
<evidence type="ECO:0000313" key="7">
    <source>
        <dbReference type="EMBL" id="BDR55466.1"/>
    </source>
</evidence>
<dbReference type="CDD" id="cd00609">
    <property type="entry name" value="AAT_like"/>
    <property type="match status" value="1"/>
</dbReference>
<dbReference type="InterPro" id="IPR004839">
    <property type="entry name" value="Aminotransferase_I/II_large"/>
</dbReference>
<dbReference type="Proteomes" id="UP001321804">
    <property type="component" value="Chromosome"/>
</dbReference>
<keyword evidence="3" id="KW-0663">Pyridoxal phosphate</keyword>
<evidence type="ECO:0000256" key="1">
    <source>
        <dbReference type="ARBA" id="ARBA00001933"/>
    </source>
</evidence>
<keyword evidence="4" id="KW-0456">Lyase</keyword>
<dbReference type="EC" id="4.4.1.13" evidence="2"/>
<keyword evidence="8" id="KW-1185">Reference proteome</keyword>
<dbReference type="KEGG" id="xak:KIMC2_00280"/>
<gene>
    <name evidence="7" type="ORF">KIMC2_00280</name>
</gene>
<dbReference type="GO" id="GO:0030170">
    <property type="term" value="F:pyridoxal phosphate binding"/>
    <property type="evidence" value="ECO:0007669"/>
    <property type="project" value="InterPro"/>
</dbReference>
<dbReference type="InterPro" id="IPR015424">
    <property type="entry name" value="PyrdxlP-dep_Trfase"/>
</dbReference>
<proteinExistence type="inferred from homology"/>
<evidence type="ECO:0000256" key="4">
    <source>
        <dbReference type="ARBA" id="ARBA00023239"/>
    </source>
</evidence>
<accession>A0AAU9CZ21</accession>